<evidence type="ECO:0000256" key="6">
    <source>
        <dbReference type="ARBA" id="ARBA00022833"/>
    </source>
</evidence>
<dbReference type="PANTHER" id="PTHR13454">
    <property type="entry name" value="PROTEIN MCM10 HOMOLOG"/>
    <property type="match status" value="1"/>
</dbReference>
<feature type="compositionally biased region" description="Basic and acidic residues" evidence="8">
    <location>
        <begin position="146"/>
        <end position="155"/>
    </location>
</feature>
<dbReference type="InterPro" id="IPR055065">
    <property type="entry name" value="OB_MCM10"/>
</dbReference>
<feature type="compositionally biased region" description="Basic and acidic residues" evidence="8">
    <location>
        <begin position="173"/>
        <end position="198"/>
    </location>
</feature>
<comment type="subcellular location">
    <subcellularLocation>
        <location evidence="1">Nucleus</location>
    </subcellularLocation>
</comment>
<reference evidence="11 12" key="1">
    <citation type="submission" date="2024-02" db="EMBL/GenBank/DDBJ databases">
        <title>Discinaceae phylogenomics.</title>
        <authorList>
            <person name="Dirks A.C."/>
            <person name="James T.Y."/>
        </authorList>
    </citation>
    <scope>NUCLEOTIDE SEQUENCE [LARGE SCALE GENOMIC DNA]</scope>
    <source>
        <strain evidence="11 12">ACD0624</strain>
    </source>
</reference>
<dbReference type="Pfam" id="PF09329">
    <property type="entry name" value="zf-primase"/>
    <property type="match status" value="1"/>
</dbReference>
<feature type="compositionally biased region" description="Low complexity" evidence="8">
    <location>
        <begin position="267"/>
        <end position="280"/>
    </location>
</feature>
<feature type="compositionally biased region" description="Basic residues" evidence="8">
    <location>
        <begin position="78"/>
        <end position="87"/>
    </location>
</feature>
<dbReference type="InterPro" id="IPR015408">
    <property type="entry name" value="Znf_Mcm10/DnaG"/>
</dbReference>
<evidence type="ECO:0000256" key="5">
    <source>
        <dbReference type="ARBA" id="ARBA00022771"/>
    </source>
</evidence>
<dbReference type="Gene3D" id="2.40.50.140">
    <property type="entry name" value="Nucleic acid-binding proteins"/>
    <property type="match status" value="1"/>
</dbReference>
<evidence type="ECO:0000256" key="3">
    <source>
        <dbReference type="ARBA" id="ARBA00022705"/>
    </source>
</evidence>
<feature type="compositionally biased region" description="Gly residues" evidence="8">
    <location>
        <begin position="508"/>
        <end position="519"/>
    </location>
</feature>
<dbReference type="InterPro" id="IPR040184">
    <property type="entry name" value="Mcm10"/>
</dbReference>
<organism evidence="11 12">
    <name type="scientific">Discina gigas</name>
    <dbReference type="NCBI Taxonomy" id="1032678"/>
    <lineage>
        <taxon>Eukaryota</taxon>
        <taxon>Fungi</taxon>
        <taxon>Dikarya</taxon>
        <taxon>Ascomycota</taxon>
        <taxon>Pezizomycotina</taxon>
        <taxon>Pezizomycetes</taxon>
        <taxon>Pezizales</taxon>
        <taxon>Discinaceae</taxon>
        <taxon>Discina</taxon>
    </lineage>
</organism>
<feature type="region of interest" description="Disordered" evidence="8">
    <location>
        <begin position="1"/>
        <end position="65"/>
    </location>
</feature>
<evidence type="ECO:0000256" key="7">
    <source>
        <dbReference type="ARBA" id="ARBA00023242"/>
    </source>
</evidence>
<evidence type="ECO:0008006" key="13">
    <source>
        <dbReference type="Google" id="ProtNLM"/>
    </source>
</evidence>
<feature type="compositionally biased region" description="Low complexity" evidence="8">
    <location>
        <begin position="229"/>
        <end position="239"/>
    </location>
</feature>
<keyword evidence="6" id="KW-0862">Zinc</keyword>
<feature type="compositionally biased region" description="Polar residues" evidence="8">
    <location>
        <begin position="33"/>
        <end position="43"/>
    </location>
</feature>
<feature type="compositionally biased region" description="Low complexity" evidence="8">
    <location>
        <begin position="108"/>
        <end position="125"/>
    </location>
</feature>
<feature type="region of interest" description="Disordered" evidence="8">
    <location>
        <begin position="490"/>
        <end position="547"/>
    </location>
</feature>
<feature type="region of interest" description="Disordered" evidence="8">
    <location>
        <begin position="78"/>
        <end position="198"/>
    </location>
</feature>
<evidence type="ECO:0000256" key="4">
    <source>
        <dbReference type="ARBA" id="ARBA00022723"/>
    </source>
</evidence>
<dbReference type="Pfam" id="PF22379">
    <property type="entry name" value="OB_MCM10"/>
    <property type="match status" value="1"/>
</dbReference>
<proteinExistence type="inferred from homology"/>
<dbReference type="PANTHER" id="PTHR13454:SF11">
    <property type="entry name" value="PROTEIN MCM10 HOMOLOG"/>
    <property type="match status" value="1"/>
</dbReference>
<feature type="compositionally biased region" description="Acidic residues" evidence="8">
    <location>
        <begin position="54"/>
        <end position="65"/>
    </location>
</feature>
<feature type="compositionally biased region" description="Polar residues" evidence="8">
    <location>
        <begin position="1"/>
        <end position="16"/>
    </location>
</feature>
<keyword evidence="7" id="KW-0539">Nucleus</keyword>
<feature type="region of interest" description="Disordered" evidence="8">
    <location>
        <begin position="226"/>
        <end position="286"/>
    </location>
</feature>
<feature type="compositionally biased region" description="Acidic residues" evidence="8">
    <location>
        <begin position="685"/>
        <end position="700"/>
    </location>
</feature>
<feature type="domain" description="Zinc finger Mcm10/DnaG-type" evidence="9">
    <location>
        <begin position="437"/>
        <end position="481"/>
    </location>
</feature>
<evidence type="ECO:0000256" key="2">
    <source>
        <dbReference type="ARBA" id="ARBA00009679"/>
    </source>
</evidence>
<feature type="domain" description="MCM10 OB-fold" evidence="10">
    <location>
        <begin position="291"/>
        <end position="428"/>
    </location>
</feature>
<dbReference type="EMBL" id="JBBBZM010000097">
    <property type="protein sequence ID" value="KAL0634330.1"/>
    <property type="molecule type" value="Genomic_DNA"/>
</dbReference>
<comment type="caution">
    <text evidence="11">The sequence shown here is derived from an EMBL/GenBank/DDBJ whole genome shotgun (WGS) entry which is preliminary data.</text>
</comment>
<keyword evidence="12" id="KW-1185">Reference proteome</keyword>
<evidence type="ECO:0000259" key="10">
    <source>
        <dbReference type="Pfam" id="PF22379"/>
    </source>
</evidence>
<comment type="similarity">
    <text evidence="2">Belongs to the MCM10 family.</text>
</comment>
<dbReference type="InterPro" id="IPR012340">
    <property type="entry name" value="NA-bd_OB-fold"/>
</dbReference>
<keyword evidence="5" id="KW-0863">Zinc-finger</keyword>
<evidence type="ECO:0000259" key="9">
    <source>
        <dbReference type="Pfam" id="PF09329"/>
    </source>
</evidence>
<gene>
    <name evidence="11" type="ORF">Q9L58_006733</name>
</gene>
<accession>A0ABR3GEW9</accession>
<feature type="region of interest" description="Disordered" evidence="8">
    <location>
        <begin position="656"/>
        <end position="700"/>
    </location>
</feature>
<dbReference type="Proteomes" id="UP001447188">
    <property type="component" value="Unassembled WGS sequence"/>
</dbReference>
<sequence length="700" mass="76038">MTSNKEIVWPPQTTEDVLNLTPRKPRPNPSFSPSPLRHNTSLPSPFDGANSDPGSDDDDDEDEEVLQLKLAAIQAKLKLKKLQKKRKAEVGGGTGSEVRPSNGERRPSTVSQPQQQKVQVPHSPVAPRTEPCAPKSPSRVILGIDKGLRGRDVSLRRPPPYRAVNTRATSPSEKPRKTYSERIAEERAKEKAKAERQKVIENSRSTGFAFGSPMATSFIAGGNGGAGAGSSLTSAASAPSPHPTPGGSRFRPPTSLTPAHEYDPFISASTAPTTTTAPTEAETDSAGFDSFSTLHLSSRLMPHPTLSRHLSSKTIYLLPTLLKTVVAPDFEPPDIEGDWVVMGIICSKSEPRDVGQNTGYRKKGAESSGKYMVMQITDLKWEIEVFLFGSGFDKFWKVSVGTIVAIMNPGVMKPRTADTGRFSLTLNDDSDTLLEVGRSRDLTFCKAVKRDGKQCHQWVDKRHTHFCSFHVEAGIKKARVGRAEVNSMSKLFSPPKKGQVRPKRFFGKGAGGGGGGGGSSSARDDGLLHEGPISDMPQRAGGAGGKVFVAPGRSAKSLLDDNGYLGDAFHRGSREERLQKRLAANEKERQVTRRIIMSQGRDGGLGVDYLKLGVDRWDIKEKGVKEQAAEAERPSTSDKNLTSLLLRSKGVTAKTVSLSPIKRKRPQSQQQLSPKKKTRFALPDLPDDDDDDDDLVIVKS</sequence>
<protein>
    <recommendedName>
        <fullName evidence="13">Zinc finger Mcm10/DnaG-type domain-containing protein</fullName>
    </recommendedName>
</protein>
<evidence type="ECO:0000313" key="11">
    <source>
        <dbReference type="EMBL" id="KAL0634330.1"/>
    </source>
</evidence>
<evidence type="ECO:0000256" key="1">
    <source>
        <dbReference type="ARBA" id="ARBA00004123"/>
    </source>
</evidence>
<keyword evidence="4" id="KW-0479">Metal-binding</keyword>
<name>A0ABR3GEW9_9PEZI</name>
<keyword evidence="3" id="KW-0235">DNA replication</keyword>
<evidence type="ECO:0000313" key="12">
    <source>
        <dbReference type="Proteomes" id="UP001447188"/>
    </source>
</evidence>
<evidence type="ECO:0000256" key="8">
    <source>
        <dbReference type="SAM" id="MobiDB-lite"/>
    </source>
</evidence>